<feature type="region of interest" description="Disordered" evidence="1">
    <location>
        <begin position="33"/>
        <end position="57"/>
    </location>
</feature>
<organism evidence="2 3">
    <name type="scientific">Pteropus alecto</name>
    <name type="common">Black flying fox</name>
    <dbReference type="NCBI Taxonomy" id="9402"/>
    <lineage>
        <taxon>Eukaryota</taxon>
        <taxon>Metazoa</taxon>
        <taxon>Chordata</taxon>
        <taxon>Craniata</taxon>
        <taxon>Vertebrata</taxon>
        <taxon>Euteleostomi</taxon>
        <taxon>Mammalia</taxon>
        <taxon>Eutheria</taxon>
        <taxon>Laurasiatheria</taxon>
        <taxon>Chiroptera</taxon>
        <taxon>Yinpterochiroptera</taxon>
        <taxon>Pteropodoidea</taxon>
        <taxon>Pteropodidae</taxon>
        <taxon>Pteropodinae</taxon>
        <taxon>Pteropus</taxon>
    </lineage>
</organism>
<evidence type="ECO:0000256" key="1">
    <source>
        <dbReference type="SAM" id="MobiDB-lite"/>
    </source>
</evidence>
<keyword evidence="3" id="KW-1185">Reference proteome</keyword>
<sequence length="206" mass="22703">MRTIHTLVISSDGTEKRRKEHAFKSPALAWRRSERGTAQSKTVTSGPWFSPESPGDPIPTVQRRQCGVLSKSICFLFLEFDKHGSFYRGDVVDSPPTPGAREASSRPGTRFGFSPHEAPTTPTAPCAPSGLRSSLPGCRHSPSSAWRRVPWAQRPCWPPLISAPDDPLVRGLARLSGLLPKLSHPCDRQGRLLCLWELACSWLRGV</sequence>
<feature type="compositionally biased region" description="Polar residues" evidence="1">
    <location>
        <begin position="36"/>
        <end position="47"/>
    </location>
</feature>
<protein>
    <submittedName>
        <fullName evidence="2">Uncharacterized protein</fullName>
    </submittedName>
</protein>
<evidence type="ECO:0000313" key="3">
    <source>
        <dbReference type="Proteomes" id="UP000010552"/>
    </source>
</evidence>
<accession>L5JZF3</accession>
<dbReference type="EMBL" id="KB031072">
    <property type="protein sequence ID" value="ELK04437.1"/>
    <property type="molecule type" value="Genomic_DNA"/>
</dbReference>
<dbReference type="InParanoid" id="L5JZF3"/>
<proteinExistence type="predicted"/>
<feature type="region of interest" description="Disordered" evidence="1">
    <location>
        <begin position="91"/>
        <end position="130"/>
    </location>
</feature>
<evidence type="ECO:0000313" key="2">
    <source>
        <dbReference type="EMBL" id="ELK04437.1"/>
    </source>
</evidence>
<reference evidence="3" key="1">
    <citation type="journal article" date="2013" name="Science">
        <title>Comparative analysis of bat genomes provides insight into the evolution of flight and immunity.</title>
        <authorList>
            <person name="Zhang G."/>
            <person name="Cowled C."/>
            <person name="Shi Z."/>
            <person name="Huang Z."/>
            <person name="Bishop-Lilly K.A."/>
            <person name="Fang X."/>
            <person name="Wynne J.W."/>
            <person name="Xiong Z."/>
            <person name="Baker M.L."/>
            <person name="Zhao W."/>
            <person name="Tachedjian M."/>
            <person name="Zhu Y."/>
            <person name="Zhou P."/>
            <person name="Jiang X."/>
            <person name="Ng J."/>
            <person name="Yang L."/>
            <person name="Wu L."/>
            <person name="Xiao J."/>
            <person name="Feng Y."/>
            <person name="Chen Y."/>
            <person name="Sun X."/>
            <person name="Zhang Y."/>
            <person name="Marsh G.A."/>
            <person name="Crameri G."/>
            <person name="Broder C.C."/>
            <person name="Frey K.G."/>
            <person name="Wang L.F."/>
            <person name="Wang J."/>
        </authorList>
    </citation>
    <scope>NUCLEOTIDE SEQUENCE [LARGE SCALE GENOMIC DNA]</scope>
</reference>
<name>L5JZF3_PTEAL</name>
<feature type="compositionally biased region" description="Low complexity" evidence="1">
    <location>
        <begin position="118"/>
        <end position="128"/>
    </location>
</feature>
<dbReference type="AlphaFoldDB" id="L5JZF3"/>
<dbReference type="Proteomes" id="UP000010552">
    <property type="component" value="Unassembled WGS sequence"/>
</dbReference>
<gene>
    <name evidence="2" type="ORF">PAL_GLEAN10024793</name>
</gene>